<organism evidence="7">
    <name type="scientific">Agromyces sp. G08B096</name>
    <dbReference type="NCBI Taxonomy" id="3156399"/>
    <lineage>
        <taxon>Bacteria</taxon>
        <taxon>Bacillati</taxon>
        <taxon>Actinomycetota</taxon>
        <taxon>Actinomycetes</taxon>
        <taxon>Micrococcales</taxon>
        <taxon>Microbacteriaceae</taxon>
        <taxon>Agromyces</taxon>
    </lineage>
</organism>
<dbReference type="Pfam" id="PF01810">
    <property type="entry name" value="LysE"/>
    <property type="match status" value="1"/>
</dbReference>
<dbReference type="RefSeq" id="WP_350347664.1">
    <property type="nucleotide sequence ID" value="NZ_CP158374.1"/>
</dbReference>
<feature type="transmembrane region" description="Helical" evidence="6">
    <location>
        <begin position="6"/>
        <end position="30"/>
    </location>
</feature>
<evidence type="ECO:0000256" key="5">
    <source>
        <dbReference type="ARBA" id="ARBA00023136"/>
    </source>
</evidence>
<feature type="transmembrane region" description="Helical" evidence="6">
    <location>
        <begin position="73"/>
        <end position="93"/>
    </location>
</feature>
<keyword evidence="5 6" id="KW-0472">Membrane</keyword>
<keyword evidence="4 6" id="KW-1133">Transmembrane helix</keyword>
<protein>
    <submittedName>
        <fullName evidence="7">LysE family translocator</fullName>
    </submittedName>
</protein>
<evidence type="ECO:0000313" key="7">
    <source>
        <dbReference type="EMBL" id="XBX81642.1"/>
    </source>
</evidence>
<dbReference type="PANTHER" id="PTHR30086">
    <property type="entry name" value="ARGININE EXPORTER PROTEIN ARGO"/>
    <property type="match status" value="1"/>
</dbReference>
<feature type="transmembrane region" description="Helical" evidence="6">
    <location>
        <begin position="147"/>
        <end position="176"/>
    </location>
</feature>
<dbReference type="PANTHER" id="PTHR30086:SF20">
    <property type="entry name" value="ARGININE EXPORTER PROTEIN ARGO-RELATED"/>
    <property type="match status" value="1"/>
</dbReference>
<dbReference type="InterPro" id="IPR001123">
    <property type="entry name" value="LeuE-type"/>
</dbReference>
<gene>
    <name evidence="7" type="ORF">ABIQ69_13620</name>
</gene>
<dbReference type="PIRSF" id="PIRSF006324">
    <property type="entry name" value="LeuE"/>
    <property type="match status" value="1"/>
</dbReference>
<comment type="subcellular location">
    <subcellularLocation>
        <location evidence="1">Cell membrane</location>
        <topology evidence="1">Multi-pass membrane protein</topology>
    </subcellularLocation>
</comment>
<feature type="transmembrane region" description="Helical" evidence="6">
    <location>
        <begin position="114"/>
        <end position="135"/>
    </location>
</feature>
<reference evidence="7" key="1">
    <citation type="submission" date="2024-05" db="EMBL/GenBank/DDBJ databases">
        <authorList>
            <person name="Yu L."/>
        </authorList>
    </citation>
    <scope>NUCLEOTIDE SEQUENCE</scope>
    <source>
        <strain evidence="7">G08B096</strain>
    </source>
</reference>
<evidence type="ECO:0000256" key="6">
    <source>
        <dbReference type="SAM" id="Phobius"/>
    </source>
</evidence>
<evidence type="ECO:0000256" key="4">
    <source>
        <dbReference type="ARBA" id="ARBA00022989"/>
    </source>
</evidence>
<dbReference type="GO" id="GO:0015171">
    <property type="term" value="F:amino acid transmembrane transporter activity"/>
    <property type="evidence" value="ECO:0007669"/>
    <property type="project" value="TreeGrafter"/>
</dbReference>
<feature type="transmembrane region" description="Helical" evidence="6">
    <location>
        <begin position="42"/>
        <end position="67"/>
    </location>
</feature>
<keyword evidence="3 6" id="KW-0812">Transmembrane</keyword>
<name>A0AAU7W4W5_9MICO</name>
<proteinExistence type="predicted"/>
<keyword evidence="2" id="KW-1003">Cell membrane</keyword>
<accession>A0AAU7W4W5</accession>
<dbReference type="EMBL" id="CP158374">
    <property type="protein sequence ID" value="XBX81642.1"/>
    <property type="molecule type" value="Genomic_DNA"/>
</dbReference>
<dbReference type="GO" id="GO:0005886">
    <property type="term" value="C:plasma membrane"/>
    <property type="evidence" value="ECO:0007669"/>
    <property type="project" value="UniProtKB-SubCell"/>
</dbReference>
<evidence type="ECO:0000256" key="2">
    <source>
        <dbReference type="ARBA" id="ARBA00022475"/>
    </source>
</evidence>
<dbReference type="AlphaFoldDB" id="A0AAU7W4W5"/>
<evidence type="ECO:0000256" key="1">
    <source>
        <dbReference type="ARBA" id="ARBA00004651"/>
    </source>
</evidence>
<sequence length="212" mass="22253">MLVSWAAVLGVALVELGMALTPGPNMVHLASRSIGQGVRAGMVALSGTAVGFLVYLAAAAFGLAALFAAVPAAFLVVKIAGAAYLAYLAWQMLRPGGRSMFDSSEVAPVRPWRLFGMGLVTNLLNPKIAILYAALLPQFIDPAQPVWPQFLILGAVQIVVGLSVNALVVLGAGSLARFLRAKPLAMRVQRWLSGTLLAGFAVKLAFERQPST</sequence>
<evidence type="ECO:0000256" key="3">
    <source>
        <dbReference type="ARBA" id="ARBA00022692"/>
    </source>
</evidence>